<dbReference type="InterPro" id="IPR036890">
    <property type="entry name" value="HATPase_C_sf"/>
</dbReference>
<evidence type="ECO:0000256" key="7">
    <source>
        <dbReference type="ARBA" id="ARBA00022840"/>
    </source>
</evidence>
<keyword evidence="5" id="KW-0547">Nucleotide-binding</keyword>
<dbReference type="SUPFAM" id="SSF55874">
    <property type="entry name" value="ATPase domain of HSP90 chaperone/DNA topoisomerase II/histidine kinase"/>
    <property type="match status" value="1"/>
</dbReference>
<dbReference type="EMBL" id="CP116346">
    <property type="protein sequence ID" value="WIT12993.1"/>
    <property type="molecule type" value="Genomic_DNA"/>
</dbReference>
<dbReference type="AlphaFoldDB" id="A0AA95NIE0"/>
<dbReference type="SUPFAM" id="SSF55785">
    <property type="entry name" value="PYP-like sensor domain (PAS domain)"/>
    <property type="match status" value="1"/>
</dbReference>
<dbReference type="PANTHER" id="PTHR43065">
    <property type="entry name" value="SENSOR HISTIDINE KINASE"/>
    <property type="match status" value="1"/>
</dbReference>
<dbReference type="Pfam" id="PF00989">
    <property type="entry name" value="PAS"/>
    <property type="match status" value="1"/>
</dbReference>
<evidence type="ECO:0000313" key="13">
    <source>
        <dbReference type="EMBL" id="WIT12993.1"/>
    </source>
</evidence>
<evidence type="ECO:0000256" key="4">
    <source>
        <dbReference type="ARBA" id="ARBA00022679"/>
    </source>
</evidence>
<dbReference type="InterPro" id="IPR005467">
    <property type="entry name" value="His_kinase_dom"/>
</dbReference>
<dbReference type="Gene3D" id="3.30.450.20">
    <property type="entry name" value="PAS domain"/>
    <property type="match status" value="1"/>
</dbReference>
<dbReference type="CDD" id="cd00082">
    <property type="entry name" value="HisKA"/>
    <property type="match status" value="1"/>
</dbReference>
<dbReference type="NCBIfam" id="TIGR00229">
    <property type="entry name" value="sensory_box"/>
    <property type="match status" value="1"/>
</dbReference>
<keyword evidence="4" id="KW-0808">Transferase</keyword>
<sequence>MTPHPVPDAANSSSPALRRRWRRALLWGALVGLLLVAQSLLVALTLSYEAARSQEQVDQVAAEVAARAKQLAGRELQSLQALLWAEVHDARWHSEAAELLRFNRPVLRIEYRDARRQVQTAVESPFVTPLFAQLSRDQMQLETELACAAALRQGTPLFSRSYFVPLAGGEGLEVVDLCLPQLRAGQPQAYVVATLGLRQLLDEATTSEHARHHELSFVEGDGTRLARVGLTRGAGYYQAERVVDLAGLSLQLRVDSAAGQPKLIPNLATALVLGLSLALFAVVLLLARDVRRRAFAEHALAESLAFRQAMENSLITGLRARDMAGIITYVNPAFCAIVGFPAEALLGQSVPPYWPPEFVEEYQRRHRDRSARMEAGLDPRQGFETVFMRRSGERFPVLIFEAPLLNAEGQQTGWMSAVLDVSAQRRVEELSRQQQDRLQATARLATVGEMASLLSHELNQPLSAISSYATASLNLLTHEAADPQTPDMVRQAVTRIAEQAARAGRVIKSVHDFVRRREQAREPIAVDELIDAVLPLVSLQARKSGTRIELDLPHPAPRVCCDRTMVEQVLLNLTRNGIQAMDGPTPPAERVLTLRVRQLQQRWVSIAVSDRGPGIAPAIAKQLFTPFFTTRSEGMGLGLSLCRTVIEQHGGAMDFETRTEAAAGLPAGTEFRFTLPSAERAALASPTDEGGIQA</sequence>
<keyword evidence="3" id="KW-0597">Phosphoprotein</keyword>
<evidence type="ECO:0000259" key="11">
    <source>
        <dbReference type="PROSITE" id="PS50112"/>
    </source>
</evidence>
<dbReference type="InterPro" id="IPR035965">
    <property type="entry name" value="PAS-like_dom_sf"/>
</dbReference>
<dbReference type="InterPro" id="IPR003661">
    <property type="entry name" value="HisK_dim/P_dom"/>
</dbReference>
<dbReference type="GO" id="GO:0000155">
    <property type="term" value="F:phosphorelay sensor kinase activity"/>
    <property type="evidence" value="ECO:0007669"/>
    <property type="project" value="InterPro"/>
</dbReference>
<dbReference type="PROSITE" id="PS50112">
    <property type="entry name" value="PAS"/>
    <property type="match status" value="1"/>
</dbReference>
<keyword evidence="14" id="KW-1185">Reference proteome</keyword>
<evidence type="ECO:0000259" key="10">
    <source>
        <dbReference type="PROSITE" id="PS50109"/>
    </source>
</evidence>
<dbReference type="Proteomes" id="UP001177769">
    <property type="component" value="Chromosome"/>
</dbReference>
<dbReference type="SMART" id="SM00091">
    <property type="entry name" value="PAS"/>
    <property type="match status" value="1"/>
</dbReference>
<keyword evidence="9" id="KW-0472">Membrane</keyword>
<dbReference type="PANTHER" id="PTHR43065:SF10">
    <property type="entry name" value="PEROXIDE STRESS-ACTIVATED HISTIDINE KINASE MAK3"/>
    <property type="match status" value="1"/>
</dbReference>
<keyword evidence="7 13" id="KW-0067">ATP-binding</keyword>
<dbReference type="RefSeq" id="WP_285234096.1">
    <property type="nucleotide sequence ID" value="NZ_CP116346.1"/>
</dbReference>
<dbReference type="SMART" id="SM00387">
    <property type="entry name" value="HATPase_c"/>
    <property type="match status" value="1"/>
</dbReference>
<dbReference type="GO" id="GO:0006355">
    <property type="term" value="P:regulation of DNA-templated transcription"/>
    <property type="evidence" value="ECO:0007669"/>
    <property type="project" value="InterPro"/>
</dbReference>
<dbReference type="PRINTS" id="PR00344">
    <property type="entry name" value="BCTRLSENSOR"/>
</dbReference>
<evidence type="ECO:0000256" key="2">
    <source>
        <dbReference type="ARBA" id="ARBA00012438"/>
    </source>
</evidence>
<dbReference type="GO" id="GO:0005524">
    <property type="term" value="F:ATP binding"/>
    <property type="evidence" value="ECO:0007669"/>
    <property type="project" value="UniProtKB-KW"/>
</dbReference>
<gene>
    <name evidence="13" type="ORF">PFX98_05135</name>
</gene>
<dbReference type="InterPro" id="IPR013767">
    <property type="entry name" value="PAS_fold"/>
</dbReference>
<feature type="domain" description="PAS" evidence="11">
    <location>
        <begin position="302"/>
        <end position="374"/>
    </location>
</feature>
<dbReference type="SMART" id="SM00388">
    <property type="entry name" value="HisKA"/>
    <property type="match status" value="1"/>
</dbReference>
<evidence type="ECO:0000256" key="8">
    <source>
        <dbReference type="ARBA" id="ARBA00023012"/>
    </source>
</evidence>
<keyword evidence="6" id="KW-0418">Kinase</keyword>
<dbReference type="Pfam" id="PF02518">
    <property type="entry name" value="HATPase_c"/>
    <property type="match status" value="1"/>
</dbReference>
<feature type="transmembrane region" description="Helical" evidence="9">
    <location>
        <begin position="267"/>
        <end position="287"/>
    </location>
</feature>
<protein>
    <recommendedName>
        <fullName evidence="2">histidine kinase</fullName>
        <ecNumber evidence="2">2.7.13.3</ecNumber>
    </recommendedName>
</protein>
<dbReference type="InterPro" id="IPR000014">
    <property type="entry name" value="PAS"/>
</dbReference>
<dbReference type="PROSITE" id="PS50109">
    <property type="entry name" value="HIS_KIN"/>
    <property type="match status" value="1"/>
</dbReference>
<proteinExistence type="predicted"/>
<comment type="catalytic activity">
    <reaction evidence="1">
        <text>ATP + protein L-histidine = ADP + protein N-phospho-L-histidine.</text>
        <dbReference type="EC" id="2.7.13.3"/>
    </reaction>
</comment>
<keyword evidence="9" id="KW-0812">Transmembrane</keyword>
<dbReference type="Gene3D" id="3.30.565.10">
    <property type="entry name" value="Histidine kinase-like ATPase, C-terminal domain"/>
    <property type="match status" value="1"/>
</dbReference>
<keyword evidence="8" id="KW-0902">Two-component regulatory system</keyword>
<dbReference type="CDD" id="cd00130">
    <property type="entry name" value="PAS"/>
    <property type="match status" value="1"/>
</dbReference>
<dbReference type="SUPFAM" id="SSF47384">
    <property type="entry name" value="Homodimeric domain of signal transducing histidine kinase"/>
    <property type="match status" value="1"/>
</dbReference>
<evidence type="ECO:0000256" key="6">
    <source>
        <dbReference type="ARBA" id="ARBA00022777"/>
    </source>
</evidence>
<evidence type="ECO:0000256" key="1">
    <source>
        <dbReference type="ARBA" id="ARBA00000085"/>
    </source>
</evidence>
<dbReference type="PROSITE" id="PS50113">
    <property type="entry name" value="PAC"/>
    <property type="match status" value="1"/>
</dbReference>
<organism evidence="13 14">
    <name type="scientific">Paucibacter sediminis</name>
    <dbReference type="NCBI Taxonomy" id="3019553"/>
    <lineage>
        <taxon>Bacteria</taxon>
        <taxon>Pseudomonadati</taxon>
        <taxon>Pseudomonadota</taxon>
        <taxon>Betaproteobacteria</taxon>
        <taxon>Burkholderiales</taxon>
        <taxon>Sphaerotilaceae</taxon>
        <taxon>Roseateles</taxon>
    </lineage>
</organism>
<dbReference type="InterPro" id="IPR004358">
    <property type="entry name" value="Sig_transdc_His_kin-like_C"/>
</dbReference>
<dbReference type="InterPro" id="IPR036097">
    <property type="entry name" value="HisK_dim/P_sf"/>
</dbReference>
<dbReference type="KEGG" id="pais:PFX98_05135"/>
<dbReference type="InterPro" id="IPR000700">
    <property type="entry name" value="PAS-assoc_C"/>
</dbReference>
<feature type="transmembrane region" description="Helical" evidence="9">
    <location>
        <begin position="24"/>
        <end position="48"/>
    </location>
</feature>
<feature type="domain" description="PAC" evidence="12">
    <location>
        <begin position="381"/>
        <end position="433"/>
    </location>
</feature>
<evidence type="ECO:0000256" key="5">
    <source>
        <dbReference type="ARBA" id="ARBA00022741"/>
    </source>
</evidence>
<evidence type="ECO:0000256" key="9">
    <source>
        <dbReference type="SAM" id="Phobius"/>
    </source>
</evidence>
<dbReference type="InterPro" id="IPR003594">
    <property type="entry name" value="HATPase_dom"/>
</dbReference>
<evidence type="ECO:0000313" key="14">
    <source>
        <dbReference type="Proteomes" id="UP001177769"/>
    </source>
</evidence>
<keyword evidence="9" id="KW-1133">Transmembrane helix</keyword>
<dbReference type="Gene3D" id="1.10.287.130">
    <property type="match status" value="1"/>
</dbReference>
<name>A0AA95NIE0_9BURK</name>
<reference evidence="13" key="1">
    <citation type="submission" date="2023-01" db="EMBL/GenBank/DDBJ databases">
        <title>Whole genome sequence of Paucibacter sp. S2-9 isolated from pond sediment.</title>
        <authorList>
            <person name="Jung J.Y."/>
        </authorList>
    </citation>
    <scope>NUCLEOTIDE SEQUENCE</scope>
    <source>
        <strain evidence="13">S2-9</strain>
    </source>
</reference>
<accession>A0AA95NIE0</accession>
<dbReference type="Pfam" id="PF00512">
    <property type="entry name" value="HisKA"/>
    <property type="match status" value="1"/>
</dbReference>
<evidence type="ECO:0000256" key="3">
    <source>
        <dbReference type="ARBA" id="ARBA00022553"/>
    </source>
</evidence>
<dbReference type="EC" id="2.7.13.3" evidence="2"/>
<evidence type="ECO:0000259" key="12">
    <source>
        <dbReference type="PROSITE" id="PS50113"/>
    </source>
</evidence>
<feature type="domain" description="Histidine kinase" evidence="10">
    <location>
        <begin position="453"/>
        <end position="679"/>
    </location>
</feature>